<sequence>MTIGIDGCKSGWVAALQQSGEIRLEVFPDLDQLWQQYGPTCTLLLIDMPIGVSDGGPEGRSCDRLARRMLSPRRHSSVFTPPCRQALYAPILEASAVNYQLTGKKLSRQTINIMPKMREVDQWLRNLPPTARQRIRESHPEVVFTALNSGTPLFFNKKSKEGQSERLNLLEQHHPGMQEILKEAQNRILRKTALTDDLIDALVLGIASKIATGSPDCGQSLPHPPPLDAEGLRMEIFYVNP</sequence>
<organism evidence="1 2">
    <name type="scientific">Flavilitoribacter nigricans (strain ATCC 23147 / DSM 23189 / NBRC 102662 / NCIMB 1420 / SS-2)</name>
    <name type="common">Lewinella nigricans</name>
    <dbReference type="NCBI Taxonomy" id="1122177"/>
    <lineage>
        <taxon>Bacteria</taxon>
        <taxon>Pseudomonadati</taxon>
        <taxon>Bacteroidota</taxon>
        <taxon>Saprospiria</taxon>
        <taxon>Saprospirales</taxon>
        <taxon>Lewinellaceae</taxon>
        <taxon>Flavilitoribacter</taxon>
    </lineage>
</organism>
<dbReference type="EMBL" id="PDUD01000034">
    <property type="protein sequence ID" value="PHN03125.1"/>
    <property type="molecule type" value="Genomic_DNA"/>
</dbReference>
<dbReference type="OrthoDB" id="9811476at2"/>
<dbReference type="InterPro" id="IPR007362">
    <property type="entry name" value="DUF429"/>
</dbReference>
<gene>
    <name evidence="1" type="ORF">CRP01_29030</name>
</gene>
<dbReference type="RefSeq" id="WP_099153565.1">
    <property type="nucleotide sequence ID" value="NZ_PDUD01000034.1"/>
</dbReference>
<reference evidence="1 2" key="1">
    <citation type="submission" date="2017-10" db="EMBL/GenBank/DDBJ databases">
        <title>The draft genome sequence of Lewinella nigricans NBRC 102662.</title>
        <authorList>
            <person name="Wang K."/>
        </authorList>
    </citation>
    <scope>NUCLEOTIDE SEQUENCE [LARGE SCALE GENOMIC DNA]</scope>
    <source>
        <strain evidence="1 2">NBRC 102662</strain>
    </source>
</reference>
<name>A0A2D0N3P5_FLAN2</name>
<proteinExistence type="predicted"/>
<dbReference type="Proteomes" id="UP000223913">
    <property type="component" value="Unassembled WGS sequence"/>
</dbReference>
<dbReference type="Pfam" id="PF04250">
    <property type="entry name" value="DUF429"/>
    <property type="match status" value="1"/>
</dbReference>
<accession>A0A2D0N3P5</accession>
<comment type="caution">
    <text evidence="1">The sequence shown here is derived from an EMBL/GenBank/DDBJ whole genome shotgun (WGS) entry which is preliminary data.</text>
</comment>
<keyword evidence="2" id="KW-1185">Reference proteome</keyword>
<dbReference type="AlphaFoldDB" id="A0A2D0N3P5"/>
<evidence type="ECO:0000313" key="1">
    <source>
        <dbReference type="EMBL" id="PHN03125.1"/>
    </source>
</evidence>
<evidence type="ECO:0008006" key="3">
    <source>
        <dbReference type="Google" id="ProtNLM"/>
    </source>
</evidence>
<protein>
    <recommendedName>
        <fullName evidence="3">DUF429 domain-containing protein</fullName>
    </recommendedName>
</protein>
<evidence type="ECO:0000313" key="2">
    <source>
        <dbReference type="Proteomes" id="UP000223913"/>
    </source>
</evidence>